<dbReference type="SUPFAM" id="SSF53850">
    <property type="entry name" value="Periplasmic binding protein-like II"/>
    <property type="match status" value="1"/>
</dbReference>
<keyword evidence="3" id="KW-1185">Reference proteome</keyword>
<feature type="signal peptide" evidence="1">
    <location>
        <begin position="1"/>
        <end position="24"/>
    </location>
</feature>
<reference evidence="2 3" key="1">
    <citation type="submission" date="2022-04" db="EMBL/GenBank/DDBJ databases">
        <authorList>
            <person name="Ye Y.-Q."/>
            <person name="Du Z.-J."/>
        </authorList>
    </citation>
    <scope>NUCLEOTIDE SEQUENCE [LARGE SCALE GENOMIC DNA]</scope>
    <source>
        <strain evidence="2 3">A6E488</strain>
    </source>
</reference>
<feature type="chain" id="PRO_5043678011" evidence="1">
    <location>
        <begin position="25"/>
        <end position="319"/>
    </location>
</feature>
<name>A0AAW5R7U0_9HYPH</name>
<dbReference type="PANTHER" id="PTHR42941">
    <property type="entry name" value="SLL1037 PROTEIN"/>
    <property type="match status" value="1"/>
</dbReference>
<dbReference type="EMBL" id="JALIDZ010000013">
    <property type="protein sequence ID" value="MCT8974641.1"/>
    <property type="molecule type" value="Genomic_DNA"/>
</dbReference>
<dbReference type="Pfam" id="PF16868">
    <property type="entry name" value="NMT1_3"/>
    <property type="match status" value="1"/>
</dbReference>
<dbReference type="PANTHER" id="PTHR42941:SF1">
    <property type="entry name" value="SLL1037 PROTEIN"/>
    <property type="match status" value="1"/>
</dbReference>
<protein>
    <submittedName>
        <fullName evidence="2">TAXI family TRAP transporter solute-binding subunit</fullName>
    </submittedName>
</protein>
<dbReference type="RefSeq" id="WP_261618226.1">
    <property type="nucleotide sequence ID" value="NZ_JALIDZ010000013.1"/>
</dbReference>
<sequence>MLRRYLKGTAIAVTLAVAATGASAQTFTVGTTEQGSSGYAMTSAMAKVTLKEAGIRLRAMPQGGPVVTAPLVASGDLDFSIAVSFVAAMGHKGVEMFEPIGPLEDVVVVAALRTLPLGVMVPKDSDVQTPADFKGKTMPSEFNTQRVMKKLLDAVYEIGGFTSEDIEPYPAPTGGRSLEDMVAGKVAGTVYTMDSGAAQQAQAQIGIRYIDLEPTDENIAIVAKNVPGALIGEISPGPAFPGVEEPVHVFVAPFLLLGNKNTDPAAVAAILEALWGNKDELVKSYAGFESFDPQKMYADVGIPYHAAALEFYKSKGLIN</sequence>
<keyword evidence="1" id="KW-0732">Signal</keyword>
<dbReference type="NCBIfam" id="TIGR02122">
    <property type="entry name" value="TRAP_TAXI"/>
    <property type="match status" value="1"/>
</dbReference>
<evidence type="ECO:0000313" key="2">
    <source>
        <dbReference type="EMBL" id="MCT8974641.1"/>
    </source>
</evidence>
<comment type="caution">
    <text evidence="2">The sequence shown here is derived from an EMBL/GenBank/DDBJ whole genome shotgun (WGS) entry which is preliminary data.</text>
</comment>
<dbReference type="Gene3D" id="3.40.190.10">
    <property type="entry name" value="Periplasmic binding protein-like II"/>
    <property type="match status" value="2"/>
</dbReference>
<dbReference type="InterPro" id="IPR011852">
    <property type="entry name" value="TRAP_TAXI"/>
</dbReference>
<proteinExistence type="predicted"/>
<dbReference type="AlphaFoldDB" id="A0AAW5R7U0"/>
<evidence type="ECO:0000313" key="3">
    <source>
        <dbReference type="Proteomes" id="UP001320898"/>
    </source>
</evidence>
<dbReference type="Proteomes" id="UP001320898">
    <property type="component" value="Unassembled WGS sequence"/>
</dbReference>
<gene>
    <name evidence="2" type="ORF">MUB46_22475</name>
</gene>
<organism evidence="2 3">
    <name type="scientific">Microbaculum marinisediminis</name>
    <dbReference type="NCBI Taxonomy" id="2931392"/>
    <lineage>
        <taxon>Bacteria</taxon>
        <taxon>Pseudomonadati</taxon>
        <taxon>Pseudomonadota</taxon>
        <taxon>Alphaproteobacteria</taxon>
        <taxon>Hyphomicrobiales</taxon>
        <taxon>Tepidamorphaceae</taxon>
        <taxon>Microbaculum</taxon>
    </lineage>
</organism>
<accession>A0AAW5R7U0</accession>
<evidence type="ECO:0000256" key="1">
    <source>
        <dbReference type="SAM" id="SignalP"/>
    </source>
</evidence>